<proteinExistence type="predicted"/>
<sequence length="75" mass="8185">MIPGFLFSPLGVSSNSDDPMKNYAPYSNFSFEDPIKRRLSKESVAIIPCDLDQRITGGSTLVNISGDILIPNKVP</sequence>
<comment type="caution">
    <text evidence="1">The sequence shown here is derived from an EMBL/GenBank/DDBJ whole genome shotgun (WGS) entry which is preliminary data.</text>
</comment>
<evidence type="ECO:0000313" key="2">
    <source>
        <dbReference type="Proteomes" id="UP000187283"/>
    </source>
</evidence>
<dbReference type="EMBL" id="LSSN01000052">
    <property type="protein sequence ID" value="OMJ26214.1"/>
    <property type="molecule type" value="Genomic_DNA"/>
</dbReference>
<dbReference type="Proteomes" id="UP000187283">
    <property type="component" value="Unassembled WGS sequence"/>
</dbReference>
<name>A0A1R1YH66_9FUNG</name>
<evidence type="ECO:0000313" key="1">
    <source>
        <dbReference type="EMBL" id="OMJ26214.1"/>
    </source>
</evidence>
<accession>A0A1R1YH66</accession>
<dbReference type="AlphaFoldDB" id="A0A1R1YH66"/>
<reference evidence="1 2" key="1">
    <citation type="submission" date="2017-01" db="EMBL/GenBank/DDBJ databases">
        <authorList>
            <person name="Mah S.A."/>
            <person name="Swanson W.J."/>
            <person name="Moy G.W."/>
            <person name="Vacquier V.D."/>
        </authorList>
    </citation>
    <scope>NUCLEOTIDE SEQUENCE [LARGE SCALE GENOMIC DNA]</scope>
    <source>
        <strain evidence="1 2">GSMNP</strain>
    </source>
</reference>
<protein>
    <submittedName>
        <fullName evidence="1">Uncharacterized protein</fullName>
    </submittedName>
</protein>
<keyword evidence="2" id="KW-1185">Reference proteome</keyword>
<organism evidence="1 2">
    <name type="scientific">Smittium culicis</name>
    <dbReference type="NCBI Taxonomy" id="133412"/>
    <lineage>
        <taxon>Eukaryota</taxon>
        <taxon>Fungi</taxon>
        <taxon>Fungi incertae sedis</taxon>
        <taxon>Zoopagomycota</taxon>
        <taxon>Kickxellomycotina</taxon>
        <taxon>Harpellomycetes</taxon>
        <taxon>Harpellales</taxon>
        <taxon>Legeriomycetaceae</taxon>
        <taxon>Smittium</taxon>
    </lineage>
</organism>
<gene>
    <name evidence="1" type="ORF">AYI70_g345</name>
</gene>